<name>A0A918XXN4_9PROT</name>
<dbReference type="Gene3D" id="3.40.50.880">
    <property type="match status" value="1"/>
</dbReference>
<protein>
    <submittedName>
        <fullName evidence="2">GMP synthase</fullName>
    </submittedName>
</protein>
<evidence type="ECO:0000313" key="3">
    <source>
        <dbReference type="Proteomes" id="UP000630353"/>
    </source>
</evidence>
<gene>
    <name evidence="2" type="ORF">GCM10017083_49290</name>
</gene>
<dbReference type="AlphaFoldDB" id="A0A918XXN4"/>
<sequence>MLEARGYTLDRRCPCIEHPLPADPRDYAAVVVFGGPMSANDCGTLAGIRHEIDFTKRVLDADVPYLGICLGGQILARALGGTVEPHPEDHVEIGYTRVEPVPGAESLFEHSRFFFQWHREGFDVPPGAELLATGTNSFPNQAFRVGDRTYGLQFHPEMTLEMIHRWNMGGGHRLNAPGAQPKRAHVKGYELFDAGIERWTNALFDRMGLHGVPVRHAEAAE</sequence>
<dbReference type="InterPro" id="IPR044992">
    <property type="entry name" value="ChyE-like"/>
</dbReference>
<organism evidence="2 3">
    <name type="scientific">Thalassobaculum fulvum</name>
    <dbReference type="NCBI Taxonomy" id="1633335"/>
    <lineage>
        <taxon>Bacteria</taxon>
        <taxon>Pseudomonadati</taxon>
        <taxon>Pseudomonadota</taxon>
        <taxon>Alphaproteobacteria</taxon>
        <taxon>Rhodospirillales</taxon>
        <taxon>Thalassobaculaceae</taxon>
        <taxon>Thalassobaculum</taxon>
    </lineage>
</organism>
<evidence type="ECO:0000313" key="2">
    <source>
        <dbReference type="EMBL" id="GHD61652.1"/>
    </source>
</evidence>
<dbReference type="PANTHER" id="PTHR42695:SF5">
    <property type="entry name" value="GLUTAMINE AMIDOTRANSFERASE YLR126C-RELATED"/>
    <property type="match status" value="1"/>
</dbReference>
<keyword evidence="3" id="KW-1185">Reference proteome</keyword>
<dbReference type="EMBL" id="BMZS01000013">
    <property type="protein sequence ID" value="GHD61652.1"/>
    <property type="molecule type" value="Genomic_DNA"/>
</dbReference>
<accession>A0A918XXN4</accession>
<reference evidence="2" key="2">
    <citation type="submission" date="2020-09" db="EMBL/GenBank/DDBJ databases">
        <authorList>
            <person name="Sun Q."/>
            <person name="Kim S."/>
        </authorList>
    </citation>
    <scope>NUCLEOTIDE SEQUENCE</scope>
    <source>
        <strain evidence="2">KCTC 42651</strain>
    </source>
</reference>
<dbReference type="RefSeq" id="WP_229837478.1">
    <property type="nucleotide sequence ID" value="NZ_BMZS01000013.1"/>
</dbReference>
<dbReference type="CDD" id="cd01741">
    <property type="entry name" value="GATase1_1"/>
    <property type="match status" value="1"/>
</dbReference>
<dbReference type="InterPro" id="IPR029062">
    <property type="entry name" value="Class_I_gatase-like"/>
</dbReference>
<feature type="domain" description="Glutamine amidotransferase" evidence="1">
    <location>
        <begin position="25"/>
        <end position="160"/>
    </location>
</feature>
<dbReference type="Proteomes" id="UP000630353">
    <property type="component" value="Unassembled WGS sequence"/>
</dbReference>
<dbReference type="PANTHER" id="PTHR42695">
    <property type="entry name" value="GLUTAMINE AMIDOTRANSFERASE YLR126C-RELATED"/>
    <property type="match status" value="1"/>
</dbReference>
<comment type="caution">
    <text evidence="2">The sequence shown here is derived from an EMBL/GenBank/DDBJ whole genome shotgun (WGS) entry which is preliminary data.</text>
</comment>
<dbReference type="Pfam" id="PF00117">
    <property type="entry name" value="GATase"/>
    <property type="match status" value="1"/>
</dbReference>
<proteinExistence type="predicted"/>
<reference evidence="2" key="1">
    <citation type="journal article" date="2014" name="Int. J. Syst. Evol. Microbiol.">
        <title>Complete genome sequence of Corynebacterium casei LMG S-19264T (=DSM 44701T), isolated from a smear-ripened cheese.</title>
        <authorList>
            <consortium name="US DOE Joint Genome Institute (JGI-PGF)"/>
            <person name="Walter F."/>
            <person name="Albersmeier A."/>
            <person name="Kalinowski J."/>
            <person name="Ruckert C."/>
        </authorList>
    </citation>
    <scope>NUCLEOTIDE SEQUENCE</scope>
    <source>
        <strain evidence="2">KCTC 42651</strain>
    </source>
</reference>
<dbReference type="GO" id="GO:0005829">
    <property type="term" value="C:cytosol"/>
    <property type="evidence" value="ECO:0007669"/>
    <property type="project" value="TreeGrafter"/>
</dbReference>
<dbReference type="InterPro" id="IPR017926">
    <property type="entry name" value="GATASE"/>
</dbReference>
<evidence type="ECO:0000259" key="1">
    <source>
        <dbReference type="Pfam" id="PF00117"/>
    </source>
</evidence>
<dbReference type="PROSITE" id="PS51273">
    <property type="entry name" value="GATASE_TYPE_1"/>
    <property type="match status" value="1"/>
</dbReference>
<dbReference type="SUPFAM" id="SSF52317">
    <property type="entry name" value="Class I glutamine amidotransferase-like"/>
    <property type="match status" value="1"/>
</dbReference>